<feature type="signal peptide" evidence="2">
    <location>
        <begin position="1"/>
        <end position="22"/>
    </location>
</feature>
<organism evidence="3 4">
    <name type="scientific">Paramylibacter ulvae</name>
    <dbReference type="NCBI Taxonomy" id="1651968"/>
    <lineage>
        <taxon>Bacteria</taxon>
        <taxon>Pseudomonadati</taxon>
        <taxon>Pseudomonadota</taxon>
        <taxon>Alphaproteobacteria</taxon>
        <taxon>Rhodobacterales</taxon>
        <taxon>Paracoccaceae</taxon>
        <taxon>Paramylibacter</taxon>
    </lineage>
</organism>
<sequence length="347" mass="38888">MRIIYLTAWLIAQMICATLANAFEIEEQKLYKSPTGTGNLHIISTADISSFEPILLAFQEENPNIDIDYVVASSAQTMAAIHDERAPFDLVISSAMDLQTKLANDGFAQTYVSSATDSLPSWAKWRNQVFAFTQEPAVLVVSEHAFRDLSIPNTREELIELLRDNPQEFWGRVGTYDVRTSGFGYMLATQNSRNTDSFWRLTEVMGRLKTRLYCCSGEMIDDVASGRLAMAYNVLGSYAEKRLQTMDGVKIVPMQDFVSLMLRTSIITTNAKNASAAKRMVDFLSMMETRPELSAASGLPAVQRLETTAAKGLRPIRLGPGLLVFLDRLKRETFIRNWQNSIVQNNP</sequence>
<proteinExistence type="predicted"/>
<dbReference type="SUPFAM" id="SSF53850">
    <property type="entry name" value="Periplasmic binding protein-like II"/>
    <property type="match status" value="1"/>
</dbReference>
<keyword evidence="4" id="KW-1185">Reference proteome</keyword>
<gene>
    <name evidence="3" type="primary">afuA</name>
    <name evidence="3" type="ORF">GCM10008927_23900</name>
</gene>
<protein>
    <submittedName>
        <fullName evidence="3">Periplasmic iron-binding protein</fullName>
    </submittedName>
</protein>
<dbReference type="Pfam" id="PF13531">
    <property type="entry name" value="SBP_bac_11"/>
    <property type="match status" value="1"/>
</dbReference>
<dbReference type="Gene3D" id="3.40.190.10">
    <property type="entry name" value="Periplasmic binding protein-like II"/>
    <property type="match status" value="2"/>
</dbReference>
<dbReference type="PANTHER" id="PTHR30006">
    <property type="entry name" value="THIAMINE-BINDING PERIPLASMIC PROTEIN-RELATED"/>
    <property type="match status" value="1"/>
</dbReference>
<evidence type="ECO:0000256" key="1">
    <source>
        <dbReference type="ARBA" id="ARBA00022729"/>
    </source>
</evidence>
<dbReference type="PANTHER" id="PTHR30006:SF25">
    <property type="entry name" value="PHOSPHOGLYCERATE TRANSPORT REGULATORY PROTEIN PGTC"/>
    <property type="match status" value="1"/>
</dbReference>
<evidence type="ECO:0000256" key="2">
    <source>
        <dbReference type="SAM" id="SignalP"/>
    </source>
</evidence>
<evidence type="ECO:0000313" key="3">
    <source>
        <dbReference type="EMBL" id="GHA57451.1"/>
    </source>
</evidence>
<comment type="caution">
    <text evidence="3">The sequence shown here is derived from an EMBL/GenBank/DDBJ whole genome shotgun (WGS) entry which is preliminary data.</text>
</comment>
<dbReference type="Proteomes" id="UP000634455">
    <property type="component" value="Unassembled WGS sequence"/>
</dbReference>
<keyword evidence="1 2" id="KW-0732">Signal</keyword>
<reference evidence="4" key="1">
    <citation type="journal article" date="2019" name="Int. J. Syst. Evol. Microbiol.">
        <title>The Global Catalogue of Microorganisms (GCM) 10K type strain sequencing project: providing services to taxonomists for standard genome sequencing and annotation.</title>
        <authorList>
            <consortium name="The Broad Institute Genomics Platform"/>
            <consortium name="The Broad Institute Genome Sequencing Center for Infectious Disease"/>
            <person name="Wu L."/>
            <person name="Ma J."/>
        </authorList>
    </citation>
    <scope>NUCLEOTIDE SEQUENCE [LARGE SCALE GENOMIC DNA]</scope>
    <source>
        <strain evidence="4">KCTC 32465</strain>
    </source>
</reference>
<name>A0ABQ3D620_9RHOB</name>
<dbReference type="RefSeq" id="WP_189640959.1">
    <property type="nucleotide sequence ID" value="NZ_BMZF01000007.1"/>
</dbReference>
<dbReference type="EMBL" id="BMZF01000007">
    <property type="protein sequence ID" value="GHA57451.1"/>
    <property type="molecule type" value="Genomic_DNA"/>
</dbReference>
<accession>A0ABQ3D620</accession>
<evidence type="ECO:0000313" key="4">
    <source>
        <dbReference type="Proteomes" id="UP000634455"/>
    </source>
</evidence>
<feature type="chain" id="PRO_5047478884" evidence="2">
    <location>
        <begin position="23"/>
        <end position="347"/>
    </location>
</feature>